<organism evidence="1 2">
    <name type="scientific">Racocetra persica</name>
    <dbReference type="NCBI Taxonomy" id="160502"/>
    <lineage>
        <taxon>Eukaryota</taxon>
        <taxon>Fungi</taxon>
        <taxon>Fungi incertae sedis</taxon>
        <taxon>Mucoromycota</taxon>
        <taxon>Glomeromycotina</taxon>
        <taxon>Glomeromycetes</taxon>
        <taxon>Diversisporales</taxon>
        <taxon>Gigasporaceae</taxon>
        <taxon>Racocetra</taxon>
    </lineage>
</organism>
<proteinExistence type="predicted"/>
<feature type="non-terminal residue" evidence="1">
    <location>
        <position position="1"/>
    </location>
</feature>
<comment type="caution">
    <text evidence="1">The sequence shown here is derived from an EMBL/GenBank/DDBJ whole genome shotgun (WGS) entry which is preliminary data.</text>
</comment>
<evidence type="ECO:0000313" key="1">
    <source>
        <dbReference type="EMBL" id="CAG8845831.1"/>
    </source>
</evidence>
<name>A0ACA9SQZ6_9GLOM</name>
<keyword evidence="2" id="KW-1185">Reference proteome</keyword>
<accession>A0ACA9SQZ6</accession>
<protein>
    <submittedName>
        <fullName evidence="1">20642_t:CDS:1</fullName>
    </submittedName>
</protein>
<reference evidence="1" key="1">
    <citation type="submission" date="2021-06" db="EMBL/GenBank/DDBJ databases">
        <authorList>
            <person name="Kallberg Y."/>
            <person name="Tangrot J."/>
            <person name="Rosling A."/>
        </authorList>
    </citation>
    <scope>NUCLEOTIDE SEQUENCE</scope>
    <source>
        <strain evidence="1">MA461A</strain>
    </source>
</reference>
<evidence type="ECO:0000313" key="2">
    <source>
        <dbReference type="Proteomes" id="UP000789920"/>
    </source>
</evidence>
<dbReference type="EMBL" id="CAJVQC010148510">
    <property type="protein sequence ID" value="CAG8845831.1"/>
    <property type="molecule type" value="Genomic_DNA"/>
</dbReference>
<sequence>SPIEPPISPKSPDHIKMIIYTMKFIFLKPIIEVVIAILTYYYVYSKRLYLIEDKKFPLDDYGRVSFFGNDDIRDKYK</sequence>
<dbReference type="Proteomes" id="UP000789920">
    <property type="component" value="Unassembled WGS sequence"/>
</dbReference>
<gene>
    <name evidence="1" type="ORF">RPERSI_LOCUS33843</name>
</gene>
<feature type="non-terminal residue" evidence="1">
    <location>
        <position position="77"/>
    </location>
</feature>